<evidence type="ECO:0000256" key="1">
    <source>
        <dbReference type="SAM" id="Phobius"/>
    </source>
</evidence>
<keyword evidence="1" id="KW-1133">Transmembrane helix</keyword>
<keyword evidence="1" id="KW-0472">Membrane</keyword>
<dbReference type="Proteomes" id="UP000823405">
    <property type="component" value="Unassembled WGS sequence"/>
</dbReference>
<keyword evidence="1" id="KW-0812">Transmembrane</keyword>
<dbReference type="EMBL" id="JAAAIN010001377">
    <property type="protein sequence ID" value="KAG0303691.1"/>
    <property type="molecule type" value="Genomic_DNA"/>
</dbReference>
<dbReference type="SUPFAM" id="SSF81383">
    <property type="entry name" value="F-box domain"/>
    <property type="match status" value="1"/>
</dbReference>
<organism evidence="2 3">
    <name type="scientific">Linnemannia gamsii</name>
    <dbReference type="NCBI Taxonomy" id="64522"/>
    <lineage>
        <taxon>Eukaryota</taxon>
        <taxon>Fungi</taxon>
        <taxon>Fungi incertae sedis</taxon>
        <taxon>Mucoromycota</taxon>
        <taxon>Mortierellomycotina</taxon>
        <taxon>Mortierellomycetes</taxon>
        <taxon>Mortierellales</taxon>
        <taxon>Mortierellaceae</taxon>
        <taxon>Linnemannia</taxon>
    </lineage>
</organism>
<comment type="caution">
    <text evidence="2">The sequence shown here is derived from an EMBL/GenBank/DDBJ whole genome shotgun (WGS) entry which is preliminary data.</text>
</comment>
<keyword evidence="3" id="KW-1185">Reference proteome</keyword>
<feature type="transmembrane region" description="Helical" evidence="1">
    <location>
        <begin position="21"/>
        <end position="40"/>
    </location>
</feature>
<evidence type="ECO:0008006" key="4">
    <source>
        <dbReference type="Google" id="ProtNLM"/>
    </source>
</evidence>
<evidence type="ECO:0000313" key="2">
    <source>
        <dbReference type="EMBL" id="KAG0303691.1"/>
    </source>
</evidence>
<dbReference type="OrthoDB" id="2418122at2759"/>
<sequence>MSSKLKTQAGTAVMGRVPFEIIFAIGLYLDAPSIFAAIQLSHNWFQSLRPLLWRDISDYQWHHPSFPIEQPYIPFQKAPVYTTCSLASDLALAPLLLHTTSLSWSYNHRIMADYRPHILLRHQIPQERLAKIISLTINLVDLSLRMDVKEYGPEFLRSLLELTKLKRLSMVAPSRGPAFSLKIEPLLPVFARLDELELIGGWTERKYDRWQAHSEGNVRPTKDKEQLLNQGKPWKVERFKFDSVGLIDILRFCTELVVLEFKRSPSLLRMYKGSWETILEYLYSMPQLTTVILGNIRMEESEVQRSERLAGGRRGVDWVERGHLLAEFSCSDF</sequence>
<protein>
    <recommendedName>
        <fullName evidence="4">F-box domain-containing protein</fullName>
    </recommendedName>
</protein>
<gene>
    <name evidence="2" type="ORF">BGZ97_001789</name>
</gene>
<dbReference type="InterPro" id="IPR036047">
    <property type="entry name" value="F-box-like_dom_sf"/>
</dbReference>
<evidence type="ECO:0000313" key="3">
    <source>
        <dbReference type="Proteomes" id="UP000823405"/>
    </source>
</evidence>
<dbReference type="AlphaFoldDB" id="A0A9P6UHV1"/>
<name>A0A9P6UHV1_9FUNG</name>
<reference evidence="2" key="1">
    <citation type="journal article" date="2020" name="Fungal Divers.">
        <title>Resolving the Mortierellaceae phylogeny through synthesis of multi-gene phylogenetics and phylogenomics.</title>
        <authorList>
            <person name="Vandepol N."/>
            <person name="Liber J."/>
            <person name="Desiro A."/>
            <person name="Na H."/>
            <person name="Kennedy M."/>
            <person name="Barry K."/>
            <person name="Grigoriev I.V."/>
            <person name="Miller A.N."/>
            <person name="O'Donnell K."/>
            <person name="Stajich J.E."/>
            <person name="Bonito G."/>
        </authorList>
    </citation>
    <scope>NUCLEOTIDE SEQUENCE</scope>
    <source>
        <strain evidence="2">NVP60</strain>
    </source>
</reference>
<proteinExistence type="predicted"/>
<accession>A0A9P6UHV1</accession>